<keyword evidence="2 7" id="KW-0808">Transferase</keyword>
<dbReference type="GO" id="GO:0008171">
    <property type="term" value="F:O-methyltransferase activity"/>
    <property type="evidence" value="ECO:0007669"/>
    <property type="project" value="InterPro"/>
</dbReference>
<keyword evidence="1 7" id="KW-0489">Methyltransferase</keyword>
<evidence type="ECO:0000259" key="5">
    <source>
        <dbReference type="Pfam" id="PF00891"/>
    </source>
</evidence>
<accession>A0A5D3DLL6</accession>
<dbReference type="Gene3D" id="3.40.50.150">
    <property type="entry name" value="Vaccinia Virus protein VP39"/>
    <property type="match status" value="1"/>
</dbReference>
<dbReference type="AlphaFoldDB" id="A0A5D3DLL6"/>
<dbReference type="Pfam" id="PF08100">
    <property type="entry name" value="Dimerisation"/>
    <property type="match status" value="1"/>
</dbReference>
<organism evidence="7 8">
    <name type="scientific">Cucumis melo var. makuwa</name>
    <name type="common">Oriental melon</name>
    <dbReference type="NCBI Taxonomy" id="1194695"/>
    <lineage>
        <taxon>Eukaryota</taxon>
        <taxon>Viridiplantae</taxon>
        <taxon>Streptophyta</taxon>
        <taxon>Embryophyta</taxon>
        <taxon>Tracheophyta</taxon>
        <taxon>Spermatophyta</taxon>
        <taxon>Magnoliopsida</taxon>
        <taxon>eudicotyledons</taxon>
        <taxon>Gunneridae</taxon>
        <taxon>Pentapetalae</taxon>
        <taxon>rosids</taxon>
        <taxon>fabids</taxon>
        <taxon>Cucurbitales</taxon>
        <taxon>Cucurbitaceae</taxon>
        <taxon>Benincaseae</taxon>
        <taxon>Cucumis</taxon>
    </lineage>
</organism>
<dbReference type="InterPro" id="IPR001077">
    <property type="entry name" value="COMT_C"/>
</dbReference>
<protein>
    <submittedName>
        <fullName evidence="7">Caffeic acid 3-O-methyltransferase-like</fullName>
    </submittedName>
</protein>
<dbReference type="SUPFAM" id="SSF53335">
    <property type="entry name" value="S-adenosyl-L-methionine-dependent methyltransferases"/>
    <property type="match status" value="1"/>
</dbReference>
<dbReference type="Proteomes" id="UP000321947">
    <property type="component" value="Unassembled WGS sequence"/>
</dbReference>
<reference evidence="7 8" key="1">
    <citation type="submission" date="2019-08" db="EMBL/GenBank/DDBJ databases">
        <title>Draft genome sequences of two oriental melons (Cucumis melo L. var makuwa).</title>
        <authorList>
            <person name="Kwon S.-Y."/>
        </authorList>
    </citation>
    <scope>NUCLEOTIDE SEQUENCE [LARGE SCALE GENOMIC DNA]</scope>
    <source>
        <strain evidence="8">cv. Chang Bougi</strain>
        <tissue evidence="7">Leaf</tissue>
    </source>
</reference>
<dbReference type="PIRSF" id="PIRSF005739">
    <property type="entry name" value="O-mtase"/>
    <property type="match status" value="1"/>
</dbReference>
<dbReference type="InterPro" id="IPR036390">
    <property type="entry name" value="WH_DNA-bd_sf"/>
</dbReference>
<evidence type="ECO:0000259" key="6">
    <source>
        <dbReference type="Pfam" id="PF08100"/>
    </source>
</evidence>
<dbReference type="FunFam" id="1.10.10.10:FF:000357">
    <property type="entry name" value="Caffeic acid 3-O-methyltransferase"/>
    <property type="match status" value="1"/>
</dbReference>
<feature type="active site" description="Proton acceptor" evidence="4">
    <location>
        <position position="319"/>
    </location>
</feature>
<dbReference type="InterPro" id="IPR012967">
    <property type="entry name" value="COMT_dimerisation"/>
</dbReference>
<evidence type="ECO:0000256" key="4">
    <source>
        <dbReference type="PIRSR" id="PIRSR005739-1"/>
    </source>
</evidence>
<comment type="caution">
    <text evidence="7">The sequence shown here is derived from an EMBL/GenBank/DDBJ whole genome shotgun (WGS) entry which is preliminary data.</text>
</comment>
<dbReference type="Gene3D" id="1.10.10.10">
    <property type="entry name" value="Winged helix-like DNA-binding domain superfamily/Winged helix DNA-binding domain"/>
    <property type="match status" value="2"/>
</dbReference>
<evidence type="ECO:0000256" key="1">
    <source>
        <dbReference type="ARBA" id="ARBA00022603"/>
    </source>
</evidence>
<dbReference type="PROSITE" id="PS51683">
    <property type="entry name" value="SAM_OMT_II"/>
    <property type="match status" value="1"/>
</dbReference>
<name>A0A5D3DLL6_CUCMM</name>
<dbReference type="InterPro" id="IPR029063">
    <property type="entry name" value="SAM-dependent_MTases_sf"/>
</dbReference>
<evidence type="ECO:0000313" key="7">
    <source>
        <dbReference type="EMBL" id="TYK24169.1"/>
    </source>
</evidence>
<gene>
    <name evidence="7" type="ORF">E5676_scaffold1425G00060</name>
</gene>
<sequence>MTSTAEETTITSFDDYDVVEQQHYAYAMELATLSVVPMTLQTAFELGVFEILSKAGNGAKLSSTEIAANITTTNPEASLMIDRMLRLLASHAVVGCSLASDEDGNVKRLYNLTSVSKYYVRNEDGVSLGGSRVQDGSTTEQAQVCGSGQLHAAMEARACGLLAAGAARFFGFRYEQRLKRLGLDSDLRDRRIVLWRSELKNAVIEGGGTTFTRAYGGIHAFEYLGKDSRFNIAMINHSTMPVKKILKAYKGFANIKQLVDVGGGLGITLQLITSMYPYIKGINYDLPHVIRDAPPYPGVEHVGGDMFEKIPNGDAWILHDWSDEHCITLLKNCYNAIPDDGKVIIVDSILPTLPETTSATKAVAQCDMVEMTLYEGGKERTRDEFKALATKAGFKHVIFQCLVANLWVTEFLKI</sequence>
<evidence type="ECO:0000313" key="8">
    <source>
        <dbReference type="Proteomes" id="UP000321947"/>
    </source>
</evidence>
<proteinExistence type="predicted"/>
<dbReference type="SUPFAM" id="SSF46785">
    <property type="entry name" value="Winged helix' DNA-binding domain"/>
    <property type="match status" value="1"/>
</dbReference>
<evidence type="ECO:0000256" key="3">
    <source>
        <dbReference type="ARBA" id="ARBA00022691"/>
    </source>
</evidence>
<dbReference type="GO" id="GO:0032259">
    <property type="term" value="P:methylation"/>
    <property type="evidence" value="ECO:0007669"/>
    <property type="project" value="UniProtKB-KW"/>
</dbReference>
<feature type="domain" description="O-methyltransferase C-terminal" evidence="5">
    <location>
        <begin position="197"/>
        <end position="395"/>
    </location>
</feature>
<dbReference type="InterPro" id="IPR036388">
    <property type="entry name" value="WH-like_DNA-bd_sf"/>
</dbReference>
<keyword evidence="3" id="KW-0949">S-adenosyl-L-methionine</keyword>
<dbReference type="GO" id="GO:0046983">
    <property type="term" value="F:protein dimerization activity"/>
    <property type="evidence" value="ECO:0007669"/>
    <property type="project" value="InterPro"/>
</dbReference>
<dbReference type="Pfam" id="PF00891">
    <property type="entry name" value="Methyltransf_2"/>
    <property type="match status" value="1"/>
</dbReference>
<evidence type="ECO:0000256" key="2">
    <source>
        <dbReference type="ARBA" id="ARBA00022679"/>
    </source>
</evidence>
<feature type="domain" description="O-methyltransferase dimerisation" evidence="6">
    <location>
        <begin position="28"/>
        <end position="121"/>
    </location>
</feature>
<dbReference type="EMBL" id="SSTD01004028">
    <property type="protein sequence ID" value="TYK24169.1"/>
    <property type="molecule type" value="Genomic_DNA"/>
</dbReference>
<dbReference type="PANTHER" id="PTHR11746">
    <property type="entry name" value="O-METHYLTRANSFERASE"/>
    <property type="match status" value="1"/>
</dbReference>
<dbReference type="InterPro" id="IPR016461">
    <property type="entry name" value="COMT-like"/>
</dbReference>